<sequence length="106" mass="12175">MSSSTSSTTSASSRNSRIYGTSRQTSRPSSRRRGYYSLFHENETSRGEEVILTRILNHLSRRTSEPLATNTETVWSEKAERDIEVKKGVLEQMFLFILIFLQKKLA</sequence>
<dbReference type="Proteomes" id="UP000326759">
    <property type="component" value="Unassembled WGS sequence"/>
</dbReference>
<reference evidence="2 3" key="1">
    <citation type="journal article" date="2019" name="PLoS Biol.">
        <title>Sex chromosomes control vertical transmission of feminizing Wolbachia symbionts in an isopod.</title>
        <authorList>
            <person name="Becking T."/>
            <person name="Chebbi M.A."/>
            <person name="Giraud I."/>
            <person name="Moumen B."/>
            <person name="Laverre T."/>
            <person name="Caubet Y."/>
            <person name="Peccoud J."/>
            <person name="Gilbert C."/>
            <person name="Cordaux R."/>
        </authorList>
    </citation>
    <scope>NUCLEOTIDE SEQUENCE [LARGE SCALE GENOMIC DNA]</scope>
    <source>
        <strain evidence="2">ANa2</strain>
        <tissue evidence="2">Whole body excluding digestive tract and cuticle</tissue>
    </source>
</reference>
<proteinExistence type="predicted"/>
<feature type="compositionally biased region" description="Low complexity" evidence="1">
    <location>
        <begin position="1"/>
        <end position="13"/>
    </location>
</feature>
<dbReference type="AlphaFoldDB" id="A0A5N5SSF6"/>
<accession>A0A5N5SSF6</accession>
<gene>
    <name evidence="2" type="ORF">Anas_08867</name>
</gene>
<evidence type="ECO:0000313" key="3">
    <source>
        <dbReference type="Proteomes" id="UP000326759"/>
    </source>
</evidence>
<organism evidence="2 3">
    <name type="scientific">Armadillidium nasatum</name>
    <dbReference type="NCBI Taxonomy" id="96803"/>
    <lineage>
        <taxon>Eukaryota</taxon>
        <taxon>Metazoa</taxon>
        <taxon>Ecdysozoa</taxon>
        <taxon>Arthropoda</taxon>
        <taxon>Crustacea</taxon>
        <taxon>Multicrustacea</taxon>
        <taxon>Malacostraca</taxon>
        <taxon>Eumalacostraca</taxon>
        <taxon>Peracarida</taxon>
        <taxon>Isopoda</taxon>
        <taxon>Oniscidea</taxon>
        <taxon>Crinocheta</taxon>
        <taxon>Armadillidiidae</taxon>
        <taxon>Armadillidium</taxon>
    </lineage>
</organism>
<comment type="caution">
    <text evidence="2">The sequence shown here is derived from an EMBL/GenBank/DDBJ whole genome shotgun (WGS) entry which is preliminary data.</text>
</comment>
<dbReference type="EMBL" id="SEYY01020654">
    <property type="protein sequence ID" value="KAB7497136.1"/>
    <property type="molecule type" value="Genomic_DNA"/>
</dbReference>
<protein>
    <submittedName>
        <fullName evidence="2">Uncharacterized protein</fullName>
    </submittedName>
</protein>
<feature type="region of interest" description="Disordered" evidence="1">
    <location>
        <begin position="1"/>
        <end position="34"/>
    </location>
</feature>
<feature type="non-terminal residue" evidence="2">
    <location>
        <position position="106"/>
    </location>
</feature>
<evidence type="ECO:0000313" key="2">
    <source>
        <dbReference type="EMBL" id="KAB7497136.1"/>
    </source>
</evidence>
<keyword evidence="3" id="KW-1185">Reference proteome</keyword>
<name>A0A5N5SSF6_9CRUS</name>
<evidence type="ECO:0000256" key="1">
    <source>
        <dbReference type="SAM" id="MobiDB-lite"/>
    </source>
</evidence>